<dbReference type="EMBL" id="QZVS01000096">
    <property type="protein sequence ID" value="RJT85168.1"/>
    <property type="molecule type" value="Genomic_DNA"/>
</dbReference>
<dbReference type="InterPro" id="IPR027417">
    <property type="entry name" value="P-loop_NTPase"/>
</dbReference>
<dbReference type="Pfam" id="PF00005">
    <property type="entry name" value="ABC_tran"/>
    <property type="match status" value="1"/>
</dbReference>
<feature type="domain" description="ABC transporter" evidence="3">
    <location>
        <begin position="11"/>
        <end position="270"/>
    </location>
</feature>
<keyword evidence="2 4" id="KW-0067">ATP-binding</keyword>
<dbReference type="AlphaFoldDB" id="A0A3A5MAR2"/>
<accession>A0A3A5MAR2</accession>
<organism evidence="4 5">
    <name type="scientific">Cryobacterium melibiosiphilum</name>
    <dbReference type="NCBI Taxonomy" id="995039"/>
    <lineage>
        <taxon>Bacteria</taxon>
        <taxon>Bacillati</taxon>
        <taxon>Actinomycetota</taxon>
        <taxon>Actinomycetes</taxon>
        <taxon>Micrococcales</taxon>
        <taxon>Microbacteriaceae</taxon>
        <taxon>Cryobacterium</taxon>
    </lineage>
</organism>
<evidence type="ECO:0000313" key="4">
    <source>
        <dbReference type="EMBL" id="RJT85168.1"/>
    </source>
</evidence>
<proteinExistence type="predicted"/>
<evidence type="ECO:0000259" key="3">
    <source>
        <dbReference type="PROSITE" id="PS50893"/>
    </source>
</evidence>
<dbReference type="GO" id="GO:0005524">
    <property type="term" value="F:ATP binding"/>
    <property type="evidence" value="ECO:0007669"/>
    <property type="project" value="UniProtKB-KW"/>
</dbReference>
<dbReference type="GO" id="GO:0016887">
    <property type="term" value="F:ATP hydrolysis activity"/>
    <property type="evidence" value="ECO:0007669"/>
    <property type="project" value="InterPro"/>
</dbReference>
<dbReference type="Gene3D" id="3.40.50.300">
    <property type="entry name" value="P-loop containing nucleotide triphosphate hydrolases"/>
    <property type="match status" value="1"/>
</dbReference>
<evidence type="ECO:0000256" key="1">
    <source>
        <dbReference type="ARBA" id="ARBA00022741"/>
    </source>
</evidence>
<gene>
    <name evidence="4" type="ORF">D6T64_19725</name>
</gene>
<dbReference type="PROSITE" id="PS50893">
    <property type="entry name" value="ABC_TRANSPORTER_2"/>
    <property type="match status" value="1"/>
</dbReference>
<dbReference type="SMART" id="SM00382">
    <property type="entry name" value="AAA"/>
    <property type="match status" value="1"/>
</dbReference>
<comment type="caution">
    <text evidence="4">The sequence shown here is derived from an EMBL/GenBank/DDBJ whole genome shotgun (WGS) entry which is preliminary data.</text>
</comment>
<dbReference type="InterPro" id="IPR003439">
    <property type="entry name" value="ABC_transporter-like_ATP-bd"/>
</dbReference>
<sequence length="279" mass="29391">MTAETTRATIIRATAMTIAGTGPRLRAGVDLHVAAGDLCVIAGSFGSGKSALALTLAGRMKASTGELTVLGHELPRQASPVRQRVALANNTAINALDDTLTVGQHVAEAIVLNGPWWRPWTTHAQVDAIIARANAVIDSLAPTNADSNADSTARQAHRLEPLWRDEIVASTQPLPRLVLGVVLALMSAPEVLVIDDLDVLRDTDDRRLAWASLLVLTTQRIPNLTIIVTCQDTRELGEAVLALAASHADGSLRRVTVLDLDLPAAALPAVPALPILEGA</sequence>
<keyword evidence="5" id="KW-1185">Reference proteome</keyword>
<dbReference type="SUPFAM" id="SSF52540">
    <property type="entry name" value="P-loop containing nucleoside triphosphate hydrolases"/>
    <property type="match status" value="1"/>
</dbReference>
<dbReference type="Proteomes" id="UP000272015">
    <property type="component" value="Unassembled WGS sequence"/>
</dbReference>
<dbReference type="OrthoDB" id="4927383at2"/>
<dbReference type="InterPro" id="IPR003593">
    <property type="entry name" value="AAA+_ATPase"/>
</dbReference>
<evidence type="ECO:0000313" key="5">
    <source>
        <dbReference type="Proteomes" id="UP000272015"/>
    </source>
</evidence>
<keyword evidence="1" id="KW-0547">Nucleotide-binding</keyword>
<evidence type="ECO:0000256" key="2">
    <source>
        <dbReference type="ARBA" id="ARBA00022840"/>
    </source>
</evidence>
<reference evidence="4 5" key="1">
    <citation type="submission" date="2018-09" db="EMBL/GenBank/DDBJ databases">
        <title>Novel species of Cryobacterium.</title>
        <authorList>
            <person name="Liu Q."/>
            <person name="Xin Y.-H."/>
        </authorList>
    </citation>
    <scope>NUCLEOTIDE SEQUENCE [LARGE SCALE GENOMIC DNA]</scope>
    <source>
        <strain evidence="4 5">Hh39</strain>
    </source>
</reference>
<dbReference type="RefSeq" id="WP_119976389.1">
    <property type="nucleotide sequence ID" value="NZ_JBHSQA010000004.1"/>
</dbReference>
<name>A0A3A5MAR2_9MICO</name>
<protein>
    <submittedName>
        <fullName evidence="4">ATP-binding cassette domain-containing protein</fullName>
    </submittedName>
</protein>